<proteinExistence type="predicted"/>
<comment type="caution">
    <text evidence="1">The sequence shown here is derived from an EMBL/GenBank/DDBJ whole genome shotgun (WGS) entry which is preliminary data.</text>
</comment>
<dbReference type="RefSeq" id="WP_096895695.1">
    <property type="nucleotide sequence ID" value="NZ_BAOS01000029.1"/>
</dbReference>
<sequence>MRENDVFVEKVLGINQYLDWRKRINTQAVEIFEFNVSDEQAEEIWTILRYGTKRPHPKGRFSTNSMGGLCGFSVAKNSSPIC</sequence>
<protein>
    <submittedName>
        <fullName evidence="1">Uncharacterized protein</fullName>
    </submittedName>
</protein>
<accession>A0A286U2F0</accession>
<reference evidence="2" key="1">
    <citation type="journal article" date="2017" name="Environ. Microbiol. Rep.">
        <title>Genetic Diversity of Marine Anaerobic Ammonium-Oxidizing Bacteria as Revealed by Genomic and Proteomic Analyses of 'Candidatus Scalindua japonica'.</title>
        <authorList>
            <person name="Oshiki M."/>
            <person name="Mizuto K."/>
            <person name="Kimura Z."/>
            <person name="Kindaichi T."/>
            <person name="Satoh H."/>
            <person name="Okabe S."/>
        </authorList>
    </citation>
    <scope>NUCLEOTIDE SEQUENCE [LARGE SCALE GENOMIC DNA]</scope>
    <source>
        <strain evidence="2">husup-a2</strain>
    </source>
</reference>
<dbReference type="AlphaFoldDB" id="A0A286U2F0"/>
<evidence type="ECO:0000313" key="1">
    <source>
        <dbReference type="EMBL" id="GAX62314.1"/>
    </source>
</evidence>
<gene>
    <name evidence="1" type="ORF">SCALIN_C29_0098</name>
</gene>
<keyword evidence="2" id="KW-1185">Reference proteome</keyword>
<name>A0A286U2F0_9BACT</name>
<dbReference type="EMBL" id="BAOS01000029">
    <property type="protein sequence ID" value="GAX62314.1"/>
    <property type="molecule type" value="Genomic_DNA"/>
</dbReference>
<evidence type="ECO:0000313" key="2">
    <source>
        <dbReference type="Proteomes" id="UP000218542"/>
    </source>
</evidence>
<dbReference type="Proteomes" id="UP000218542">
    <property type="component" value="Unassembled WGS sequence"/>
</dbReference>
<organism evidence="1 2">
    <name type="scientific">Candidatus Scalindua japonica</name>
    <dbReference type="NCBI Taxonomy" id="1284222"/>
    <lineage>
        <taxon>Bacteria</taxon>
        <taxon>Pseudomonadati</taxon>
        <taxon>Planctomycetota</taxon>
        <taxon>Candidatus Brocadiia</taxon>
        <taxon>Candidatus Brocadiales</taxon>
        <taxon>Candidatus Scalinduaceae</taxon>
        <taxon>Candidatus Scalindua</taxon>
    </lineage>
</organism>